<dbReference type="GO" id="GO:0008270">
    <property type="term" value="F:zinc ion binding"/>
    <property type="evidence" value="ECO:0007669"/>
    <property type="project" value="UniProtKB-KW"/>
</dbReference>
<name>A0A1Q9C1N0_SYMMI</name>
<feature type="compositionally biased region" description="Basic residues" evidence="2">
    <location>
        <begin position="1141"/>
        <end position="1151"/>
    </location>
</feature>
<evidence type="ECO:0000313" key="4">
    <source>
        <dbReference type="EMBL" id="OLP76819.1"/>
    </source>
</evidence>
<feature type="region of interest" description="Disordered" evidence="2">
    <location>
        <begin position="2140"/>
        <end position="2189"/>
    </location>
</feature>
<dbReference type="PROSITE" id="PS50158">
    <property type="entry name" value="ZF_CCHC"/>
    <property type="match status" value="1"/>
</dbReference>
<keyword evidence="1" id="KW-0863">Zinc-finger</keyword>
<dbReference type="EMBL" id="LSRX01001910">
    <property type="protein sequence ID" value="OLP76819.1"/>
    <property type="molecule type" value="Genomic_DNA"/>
</dbReference>
<feature type="compositionally biased region" description="Low complexity" evidence="2">
    <location>
        <begin position="2143"/>
        <end position="2156"/>
    </location>
</feature>
<reference evidence="4 5" key="1">
    <citation type="submission" date="2016-02" db="EMBL/GenBank/DDBJ databases">
        <title>Genome analysis of coral dinoflagellate symbionts highlights evolutionary adaptations to a symbiotic lifestyle.</title>
        <authorList>
            <person name="Aranda M."/>
            <person name="Li Y."/>
            <person name="Liew Y.J."/>
            <person name="Baumgarten S."/>
            <person name="Simakov O."/>
            <person name="Wilson M."/>
            <person name="Piel J."/>
            <person name="Ashoor H."/>
            <person name="Bougouffa S."/>
            <person name="Bajic V.B."/>
            <person name="Ryu T."/>
            <person name="Ravasi T."/>
            <person name="Bayer T."/>
            <person name="Micklem G."/>
            <person name="Kim H."/>
            <person name="Bhak J."/>
            <person name="Lajeunesse T.C."/>
            <person name="Voolstra C.R."/>
        </authorList>
    </citation>
    <scope>NUCLEOTIDE SEQUENCE [LARGE SCALE GENOMIC DNA]</scope>
    <source>
        <strain evidence="4 5">CCMP2467</strain>
    </source>
</reference>
<evidence type="ECO:0000256" key="1">
    <source>
        <dbReference type="PROSITE-ProRule" id="PRU00047"/>
    </source>
</evidence>
<dbReference type="Pfam" id="PF00098">
    <property type="entry name" value="zf-CCHC"/>
    <property type="match status" value="1"/>
</dbReference>
<dbReference type="InterPro" id="IPR036875">
    <property type="entry name" value="Znf_CCHC_sf"/>
</dbReference>
<dbReference type="SMART" id="SM00343">
    <property type="entry name" value="ZnF_C2HC"/>
    <property type="match status" value="1"/>
</dbReference>
<dbReference type="Proteomes" id="UP000186817">
    <property type="component" value="Unassembled WGS sequence"/>
</dbReference>
<dbReference type="GO" id="GO:0003676">
    <property type="term" value="F:nucleic acid binding"/>
    <property type="evidence" value="ECO:0007669"/>
    <property type="project" value="InterPro"/>
</dbReference>
<keyword evidence="1" id="KW-0862">Zinc</keyword>
<organism evidence="4 5">
    <name type="scientific">Symbiodinium microadriaticum</name>
    <name type="common">Dinoflagellate</name>
    <name type="synonym">Zooxanthella microadriatica</name>
    <dbReference type="NCBI Taxonomy" id="2951"/>
    <lineage>
        <taxon>Eukaryota</taxon>
        <taxon>Sar</taxon>
        <taxon>Alveolata</taxon>
        <taxon>Dinophyceae</taxon>
        <taxon>Suessiales</taxon>
        <taxon>Symbiodiniaceae</taxon>
        <taxon>Symbiodinium</taxon>
    </lineage>
</organism>
<dbReference type="InterPro" id="IPR013083">
    <property type="entry name" value="Znf_RING/FYVE/PHD"/>
</dbReference>
<keyword evidence="5" id="KW-1185">Reference proteome</keyword>
<feature type="region of interest" description="Disordered" evidence="2">
    <location>
        <begin position="358"/>
        <end position="395"/>
    </location>
</feature>
<gene>
    <name evidence="4" type="ORF">AK812_SmicGene43194</name>
</gene>
<feature type="domain" description="CCHC-type" evidence="3">
    <location>
        <begin position="842"/>
        <end position="857"/>
    </location>
</feature>
<evidence type="ECO:0000313" key="5">
    <source>
        <dbReference type="Proteomes" id="UP000186817"/>
    </source>
</evidence>
<accession>A0A1Q9C1N0</accession>
<protein>
    <recommendedName>
        <fullName evidence="3">CCHC-type domain-containing protein</fullName>
    </recommendedName>
</protein>
<feature type="region of interest" description="Disordered" evidence="2">
    <location>
        <begin position="1625"/>
        <end position="1676"/>
    </location>
</feature>
<comment type="caution">
    <text evidence="4">The sequence shown here is derived from an EMBL/GenBank/DDBJ whole genome shotgun (WGS) entry which is preliminary data.</text>
</comment>
<dbReference type="Pfam" id="PF07727">
    <property type="entry name" value="RVT_2"/>
    <property type="match status" value="1"/>
</dbReference>
<dbReference type="InterPro" id="IPR001878">
    <property type="entry name" value="Znf_CCHC"/>
</dbReference>
<proteinExistence type="predicted"/>
<keyword evidence="1" id="KW-0479">Metal-binding</keyword>
<feature type="compositionally biased region" description="Low complexity" evidence="2">
    <location>
        <begin position="1659"/>
        <end position="1670"/>
    </location>
</feature>
<feature type="compositionally biased region" description="Basic and acidic residues" evidence="2">
    <location>
        <begin position="1099"/>
        <end position="1118"/>
    </location>
</feature>
<sequence>MILIGFWQSSRVSASKRDSQDLPPVRTAPRCRPVETFCLSHFDYSGKAQSNTIKDLDSPHLSTPVAAPSGQCPETPFRWPSCGHALHLGCVARKIANVRDLRCPTCRAPWPPQAADVFTSACRAHGVPAPQPAADQDITTHQYHQALAPRAPSHVLPFCCPGLFLADSANAASDGAWQELPDRHMHWAPVHSRQTGCWSPEWVCTRCNSTVDEHHPLLQGVPAAPVCLTHGTRRFALDLREYSRGWVCFCGSPPGVLHCPGQRVPLPEAPTATEILAPVSWPNCRAGRRSLVPPRLQAGPARLLVNLWVFFLVGGLGRAHRLQGLSFLSPSWEMARSYYDTLGDAQGFDFECFELEQDSEESPSFTTPPVDAQRRWTRRGGARPGTGGWSSSDRSGESVHEEFFRERRPRRVFWDGWSEDGKWQGDAYSQKTHEESWGRTSGYEDAADENWSWKTGQSGRTGWSVGSWGRSNENWSWRTAAEDDSNWGDSNPVNFVEDELEPRDNLTGGFGDKGKVKVAGAAVEENEKAKTSGKVSSTYPPVFRAKPQESYVEWKRSVEFWIGSEAGHLPPEIIGPRIMVQLKDRAAQLVKHLSLEDVNHKDGKAKIFAVLEAAPLIKQVERHRIDEHRRRLMQLSRAAGESMESYVTRAGVYRSHLLGLDPSLAMGEAFYVGHILDHAHLTRRDKAMIKTKAGDPNSEALMTAAMMDLAAELEGESGYPVGIAEPSLARNGEEWLLQRSEGRQPRLPSGQPGGRAARGVFATEGPSVEEPAGGGHEDGEESLDEGELPPEIVHLENEAFGTQYKAKQKIAEVRKLRQYYKRPEQNEERRRLLQEKMKTNPCHSCGQLGHWSRECPNGGGRPQGVLAAKTRAPVAVPEALDDGAEWALLASVCRRPPGPSDGRDDSRALPQYMEHRVLTSVNMSLNEVCWSLRELAFKVILDIGCMRSVAGVHWASALIKRWQAEGRWFRVTPEVETFKFGDGEVLKSRYRLSFVGSFGAKPVVYGFSIVDGVCPPLFSRAGCTQVGAVIDCEHHTVGARKLGVKSYGLCLDSGHYTMPVDECEPLCADLPEDFMLPKGVDVTAISPTVLQLESPPNDSSHRSGEAHGILDRERRIAEISDESFDKVSMPVDQEEKDPMTRKKPAGRRKLLTPKPEGNAETTSNELAVPNADILPPAMETLTPDEIQLLNKRRARAATAKTKAQARRALTGEQADYPSLSHVWANEVALNVACSVHSRMRTYLWKKFLWQLRVKAAIEKETGKRWKKNQRWLGLLFSREIAYFFGHFGAMRQKLNSPEAGIVAGKEAIQLLSNVVTDSGQWILLEVFSGTARLTQCAKANGKWQALASVDRATDWDLTRREDARKLLALVEQERPDLVTLAPPCGPWSTSVADGQEREAIWEWRRQQLPLWQLVLASVLEVWKRQNDGGRLVLTEQPVGSEALKLSMMEARDSLYRVYLDLCAFGLCEPEHGQPLQKRVALDVNNPEFAKELTKGSWCGHKPGEHRLVRGTCLVDGASVRLSEWAARWPQEFCEHVLRGAAVALTAGGGNDGVDWSLAEPSGGDSLPRKHTGLRGCVFMARIRGRVKAFPLEKLRLATPDEMMGAEYITGALQDVEAELKNGTITVEGNAGENEAVAEGGQESMEVTEAPKKRKKPREPSSSDSSSSSSEPEADLHAEEKAKLLDDIPFCVRENLKQKAEASLAAEDPHAWDIAKKRKLFEKLAKQLEPPSTLEEAGIRDHLNDVYSKFKAVRKAIVTKPKGGGGRARSTVRGRNVDAMDVGTPKGAHVVQEVELPAEFFKPGEYEAMLNDTIGHWTLWSSPSVHAGESTLVEVAATMHEIDKEGVTEVGTGKARVEYKWSGLDTTWQQAYVEPLKKALKVYLDHGGIKGVPKGTMVEPSRVLSSRFVLTNKGGTLLQDAVLKARWIIGGHRDPDAGLYDTSSPTASTLGHGLLNFVAVQNKWVIHYEDVTAAFLQGKELPRQERIYARLPRGYPLEVVEFLVGELGGNVRDDIVEITKGGFGLPESPRLWYLAYKEVLQELGLHELRLAPGVFRAFNEAGRVRAMASIHVDDTRYAGDETSEVLWKQLHERLQFGQVRKATEGWQKFCGRWERQDPVTLELEVSMEGYIENIPLVKPRAVATSSTTSSSTCTTTTPGSNNENVQATSSTSSSSCTTTTPGSLSLDASGRNVDPLVHLHDVVQGDPKEPALTDQEKKVISSVVGQLNWAARQGRFDVCFGTSLVQQLAGQGRGEAMKWVNTVIRRAKDPVLLRMRHLGCSLEEVVILSVSDAAYGAMPNGGSQGGTLVLFANPDVLEGEAPVCVMEASSSKVQRVVRCSMSAEVSALATAFEHGDYVRALFVELIKPSFDLRRWKICVAAWKHVLVTDARTGYDSINSETLPTDRKIAIDVAVLRQGLVDDSAGCQVRWVPGSTMPCDGLTKWHDNGVLVKVMSEGNWSLKDTEEAQQLRRHAAAKRAAWRKAQKVVQLDTALKCAKGNVLPSNTSVHLVWAWPLVTMPDGYIPDTVQEALLHVYMGERAVSELLQQVAALNRRGAPVPGPPPPLHLQRPRAITNLGFHLTQLALHPRRSLQQPMADPRGPVPAPALLVLTPGCRPCPACVTTHRSSRQHLEHRATVQWYRHAATLPCFFGFSQGCSGAAVLSIPCASALLQGAFCASACDLPLTWWSSVCMIPPLQHTGAGPPLDPDLAAWELPVPVVLNPVALLANLRRARKGAAPGRSGLTAEILRVVLDDAEASQTFSDVACQLACARVFDDIVPAVALRKPNGAGDGCEQGDALVPALYALAQHDALAAAQGRLEPGEFLAAFLDDLYLVTTPARARPALDDVTRTVERHAGVAANFGKTRVYRANGGPPPPDVEALGPDVWHTEFMRRIFAARLEEERRLLQELPALLDMQGAWLLLLYCASPRCARTGVAAYWAAWADALPVMLQRRPDPGRSSLRTAPVSGAGCARTGVAAYWGRAPGNAAEMLLVDTRKNSLLAAGRRHLACGQLRQRVTGCSPKGGVRARSGMTCSTGRGRRLRTLNPQSLEVGLMAGRSRQLAYSTRSRAGAHAGEWLRAIPTDEGTQLLPLDMQVALRRRLRLPLLLASARCGGHGEPGCRAVVDQWATIAPPAPGVGC</sequence>
<dbReference type="SUPFAM" id="SSF57850">
    <property type="entry name" value="RING/U-box"/>
    <property type="match status" value="1"/>
</dbReference>
<dbReference type="SUPFAM" id="SSF57756">
    <property type="entry name" value="Retrovirus zinc finger-like domains"/>
    <property type="match status" value="1"/>
</dbReference>
<dbReference type="OrthoDB" id="416139at2759"/>
<evidence type="ECO:0000256" key="2">
    <source>
        <dbReference type="SAM" id="MobiDB-lite"/>
    </source>
</evidence>
<dbReference type="Gene3D" id="4.10.60.10">
    <property type="entry name" value="Zinc finger, CCHC-type"/>
    <property type="match status" value="1"/>
</dbReference>
<evidence type="ECO:0000259" key="3">
    <source>
        <dbReference type="PROSITE" id="PS50158"/>
    </source>
</evidence>
<feature type="region of interest" description="Disordered" evidence="2">
    <location>
        <begin position="1091"/>
        <end position="1164"/>
    </location>
</feature>
<feature type="compositionally biased region" description="Low complexity" evidence="2">
    <location>
        <begin position="2167"/>
        <end position="2179"/>
    </location>
</feature>
<dbReference type="InterPro" id="IPR013103">
    <property type="entry name" value="RVT_2"/>
</dbReference>
<dbReference type="Gene3D" id="3.30.40.10">
    <property type="entry name" value="Zinc/RING finger domain, C3HC4 (zinc finger)"/>
    <property type="match status" value="1"/>
</dbReference>
<feature type="region of interest" description="Disordered" evidence="2">
    <location>
        <begin position="765"/>
        <end position="785"/>
    </location>
</feature>
<feature type="compositionally biased region" description="Low complexity" evidence="2">
    <location>
        <begin position="1626"/>
        <end position="1640"/>
    </location>
</feature>
<feature type="compositionally biased region" description="Polar residues" evidence="2">
    <location>
        <begin position="2157"/>
        <end position="2166"/>
    </location>
</feature>